<dbReference type="Proteomes" id="UP000248857">
    <property type="component" value="Unassembled WGS sequence"/>
</dbReference>
<dbReference type="AlphaFoldDB" id="A0A2W1K1B4"/>
<dbReference type="EMBL" id="PQWO01000004">
    <property type="protein sequence ID" value="PZD73967.1"/>
    <property type="molecule type" value="Genomic_DNA"/>
</dbReference>
<accession>A0A2W1K1B4</accession>
<organism evidence="1 2">
    <name type="scientific">Acaryochloris thomasi RCC1774</name>
    <dbReference type="NCBI Taxonomy" id="1764569"/>
    <lineage>
        <taxon>Bacteria</taxon>
        <taxon>Bacillati</taxon>
        <taxon>Cyanobacteriota</taxon>
        <taxon>Cyanophyceae</taxon>
        <taxon>Acaryochloridales</taxon>
        <taxon>Acaryochloridaceae</taxon>
        <taxon>Acaryochloris</taxon>
        <taxon>Acaryochloris thomasi</taxon>
    </lineage>
</organism>
<sequence length="156" mass="16903">MKICNILYMTLFGVSVLSPLFGMTLRVQAEPRPRSNEADSSKQRSVGKLDVDDFCAKSTNKPKPGFQFDGKRAATAIMQLAPGKYEYPNAGALLLFSSKHYLIKLPTDSKGIYGTDGDDILFGGGIVGGCSSEQLSEAISNNKMSVNDLKLVNPYN</sequence>
<evidence type="ECO:0000313" key="2">
    <source>
        <dbReference type="Proteomes" id="UP000248857"/>
    </source>
</evidence>
<protein>
    <submittedName>
        <fullName evidence="1">Uncharacterized protein</fullName>
    </submittedName>
</protein>
<dbReference type="RefSeq" id="WP_146242296.1">
    <property type="nucleotide sequence ID" value="NZ_CAWNWM010000004.1"/>
</dbReference>
<evidence type="ECO:0000313" key="1">
    <source>
        <dbReference type="EMBL" id="PZD73967.1"/>
    </source>
</evidence>
<keyword evidence="2" id="KW-1185">Reference proteome</keyword>
<dbReference type="OrthoDB" id="9824827at2"/>
<name>A0A2W1K1B4_9CYAN</name>
<proteinExistence type="predicted"/>
<gene>
    <name evidence="1" type="ORF">C1752_01531</name>
</gene>
<reference evidence="1 2" key="1">
    <citation type="journal article" date="2018" name="Sci. Rep.">
        <title>A novel species of the marine cyanobacterium Acaryochloris with a unique pigment content and lifestyle.</title>
        <authorList>
            <person name="Partensky F."/>
            <person name="Six C."/>
            <person name="Ratin M."/>
            <person name="Garczarek L."/>
            <person name="Vaulot D."/>
            <person name="Probert I."/>
            <person name="Calteau A."/>
            <person name="Gourvil P."/>
            <person name="Marie D."/>
            <person name="Grebert T."/>
            <person name="Bouchier C."/>
            <person name="Le Panse S."/>
            <person name="Gachenot M."/>
            <person name="Rodriguez F."/>
            <person name="Garrido J.L."/>
        </authorList>
    </citation>
    <scope>NUCLEOTIDE SEQUENCE [LARGE SCALE GENOMIC DNA]</scope>
    <source>
        <strain evidence="1 2">RCC1774</strain>
    </source>
</reference>
<comment type="caution">
    <text evidence="1">The sequence shown here is derived from an EMBL/GenBank/DDBJ whole genome shotgun (WGS) entry which is preliminary data.</text>
</comment>